<dbReference type="Proteomes" id="UP000829354">
    <property type="component" value="Chromosome X"/>
</dbReference>
<keyword evidence="2" id="KW-1185">Reference proteome</keyword>
<proteinExistence type="predicted"/>
<protein>
    <submittedName>
        <fullName evidence="1">Uncharacterized protein</fullName>
    </submittedName>
</protein>
<reference evidence="1 2" key="1">
    <citation type="submission" date="2022-04" db="EMBL/GenBank/DDBJ databases">
        <title>Chromosome-level reference genomes for two strains of Caenorhabditis briggsae: an improved platform for comparative genomics.</title>
        <authorList>
            <person name="Stevens L."/>
            <person name="Andersen E."/>
        </authorList>
    </citation>
    <scope>NUCLEOTIDE SEQUENCE [LARGE SCALE GENOMIC DNA]</scope>
    <source>
        <strain evidence="1">VX34</strain>
        <tissue evidence="1">Whole-organism</tissue>
    </source>
</reference>
<dbReference type="AlphaFoldDB" id="A0AAE9FHY2"/>
<accession>A0AAE9FHY2</accession>
<evidence type="ECO:0000313" key="1">
    <source>
        <dbReference type="EMBL" id="UMM43110.1"/>
    </source>
</evidence>
<organism evidence="1 2">
    <name type="scientific">Caenorhabditis briggsae</name>
    <dbReference type="NCBI Taxonomy" id="6238"/>
    <lineage>
        <taxon>Eukaryota</taxon>
        <taxon>Metazoa</taxon>
        <taxon>Ecdysozoa</taxon>
        <taxon>Nematoda</taxon>
        <taxon>Chromadorea</taxon>
        <taxon>Rhabditida</taxon>
        <taxon>Rhabditina</taxon>
        <taxon>Rhabditomorpha</taxon>
        <taxon>Rhabditoidea</taxon>
        <taxon>Rhabditidae</taxon>
        <taxon>Peloderinae</taxon>
        <taxon>Caenorhabditis</taxon>
    </lineage>
</organism>
<gene>
    <name evidence="1" type="ORF">L5515_018715</name>
</gene>
<dbReference type="EMBL" id="CP092625">
    <property type="protein sequence ID" value="UMM43110.1"/>
    <property type="molecule type" value="Genomic_DNA"/>
</dbReference>
<evidence type="ECO:0000313" key="2">
    <source>
        <dbReference type="Proteomes" id="UP000829354"/>
    </source>
</evidence>
<sequence>MVMYEQCHRLQRFLITHSERMMCLSLSNTPKTTEIGTLLIRPTPSFIACLSWNLSLNRYGCSYPRQIVSLRLNLACLVLLTLTLAENQISGFFRHQHAQEHHWQ</sequence>
<name>A0AAE9FHY2_CAEBR</name>